<dbReference type="EMBL" id="HG674134">
    <property type="protein sequence ID" value="CDJ39061.1"/>
    <property type="molecule type" value="Genomic_DNA"/>
</dbReference>
<evidence type="ECO:0000259" key="3">
    <source>
        <dbReference type="Pfam" id="PF03151"/>
    </source>
</evidence>
<feature type="compositionally biased region" description="Low complexity" evidence="1">
    <location>
        <begin position="8"/>
        <end position="22"/>
    </location>
</feature>
<sequence>MGRKQHLLQEQQQQQHTGESSQALLKKKCQQEPSCDAVLDISSGGRSKTSNSNSSKSEKIKLIGALCVFLFGYCGQPILVDFCRYQGVASASTFLFLLPHFIGMLVAGSLPLSADSKRPESRAQLRNPRLWRRAFRLALIDLSHQLLEKAGLVLCGSGVYILLSSTSIVWTAVLSALILGRKFSPLKYFSLSLIVAGVSIKASNLSLTFSSQESLGMILSLLAAILQGLTFVLNERFMEDEDAPITGLNLVFMMGYVAVAVTAGAAVAAAAAIAYAVAVAESYCGFCVRQQGHQHWAAVGVDLCVDAAPGAVTSGALKGCKAAAVVVLSHVLFCSVQESQCIGVRKGIAAAMCVAGVVLHSVL</sequence>
<dbReference type="Gene3D" id="1.10.3730.20">
    <property type="match status" value="1"/>
</dbReference>
<feature type="domain" description="Sugar phosphate transporter" evidence="3">
    <location>
        <begin position="166"/>
        <end position="277"/>
    </location>
</feature>
<reference evidence="4" key="2">
    <citation type="submission" date="2013-10" db="EMBL/GenBank/DDBJ databases">
        <authorList>
            <person name="Aslett M."/>
        </authorList>
    </citation>
    <scope>NUCLEOTIDE SEQUENCE [LARGE SCALE GENOMIC DNA]</scope>
    <source>
        <strain evidence="4">Houghton</strain>
    </source>
</reference>
<dbReference type="GeneID" id="25255013"/>
<dbReference type="InterPro" id="IPR004853">
    <property type="entry name" value="Sugar_P_trans_dom"/>
</dbReference>
<dbReference type="OrthoDB" id="29773at2759"/>
<dbReference type="GO" id="GO:0016020">
    <property type="term" value="C:membrane"/>
    <property type="evidence" value="ECO:0007669"/>
    <property type="project" value="TreeGrafter"/>
</dbReference>
<evidence type="ECO:0000313" key="4">
    <source>
        <dbReference type="EMBL" id="CDJ39061.1"/>
    </source>
</evidence>
<organism evidence="4 5">
    <name type="scientific">Eimeria tenella</name>
    <name type="common">Coccidian parasite</name>
    <dbReference type="NCBI Taxonomy" id="5802"/>
    <lineage>
        <taxon>Eukaryota</taxon>
        <taxon>Sar</taxon>
        <taxon>Alveolata</taxon>
        <taxon>Apicomplexa</taxon>
        <taxon>Conoidasida</taxon>
        <taxon>Coccidia</taxon>
        <taxon>Eucoccidiorida</taxon>
        <taxon>Eimeriorina</taxon>
        <taxon>Eimeriidae</taxon>
        <taxon>Eimeria</taxon>
    </lineage>
</organism>
<feature type="region of interest" description="Disordered" evidence="1">
    <location>
        <begin position="1"/>
        <end position="27"/>
    </location>
</feature>
<feature type="transmembrane region" description="Helical" evidence="2">
    <location>
        <begin position="60"/>
        <end position="79"/>
    </location>
</feature>
<feature type="transmembrane region" description="Helical" evidence="2">
    <location>
        <begin position="191"/>
        <end position="209"/>
    </location>
</feature>
<keyword evidence="5" id="KW-1185">Reference proteome</keyword>
<evidence type="ECO:0000313" key="5">
    <source>
        <dbReference type="Proteomes" id="UP000030747"/>
    </source>
</evidence>
<dbReference type="PANTHER" id="PTHR13146">
    <property type="match status" value="1"/>
</dbReference>
<name>U6KM38_EIMTE</name>
<dbReference type="Proteomes" id="UP000030747">
    <property type="component" value="Unassembled WGS sequence"/>
</dbReference>
<evidence type="ECO:0000256" key="2">
    <source>
        <dbReference type="SAM" id="Phobius"/>
    </source>
</evidence>
<dbReference type="VEuPathDB" id="ToxoDB:ETH_00029670"/>
<feature type="transmembrane region" description="Helical" evidence="2">
    <location>
        <begin position="91"/>
        <end position="110"/>
    </location>
</feature>
<gene>
    <name evidence="4" type="ORF">ETH_00029670</name>
</gene>
<keyword evidence="2" id="KW-0812">Transmembrane</keyword>
<protein>
    <recommendedName>
        <fullName evidence="3">Sugar phosphate transporter domain-containing protein</fullName>
    </recommendedName>
</protein>
<keyword evidence="2" id="KW-0472">Membrane</keyword>
<dbReference type="RefSeq" id="XP_013229816.1">
    <property type="nucleotide sequence ID" value="XM_013374362.1"/>
</dbReference>
<dbReference type="InterPro" id="IPR037185">
    <property type="entry name" value="EmrE-like"/>
</dbReference>
<feature type="transmembrane region" description="Helical" evidence="2">
    <location>
        <begin position="245"/>
        <end position="278"/>
    </location>
</feature>
<dbReference type="PANTHER" id="PTHR13146:SF1">
    <property type="entry name" value="SUGAR PHOSPHATE TRANSPORTER DOMAIN-CONTAINING PROTEIN"/>
    <property type="match status" value="1"/>
</dbReference>
<dbReference type="Pfam" id="PF03151">
    <property type="entry name" value="TPT"/>
    <property type="match status" value="1"/>
</dbReference>
<dbReference type="SUPFAM" id="SSF103481">
    <property type="entry name" value="Multidrug resistance efflux transporter EmrE"/>
    <property type="match status" value="1"/>
</dbReference>
<dbReference type="AlphaFoldDB" id="U6KM38"/>
<dbReference type="VEuPathDB" id="ToxoDB:ETH2_1002900"/>
<evidence type="ECO:0000256" key="1">
    <source>
        <dbReference type="SAM" id="MobiDB-lite"/>
    </source>
</evidence>
<feature type="transmembrane region" description="Helical" evidence="2">
    <location>
        <begin position="159"/>
        <end position="179"/>
    </location>
</feature>
<accession>U6KM38</accession>
<feature type="transmembrane region" description="Helical" evidence="2">
    <location>
        <begin position="215"/>
        <end position="233"/>
    </location>
</feature>
<reference evidence="4" key="1">
    <citation type="submission" date="2013-10" db="EMBL/GenBank/DDBJ databases">
        <title>Genomic analysis of the causative agents of coccidiosis in chickens.</title>
        <authorList>
            <person name="Reid A.J."/>
            <person name="Blake D."/>
            <person name="Billington K."/>
            <person name="Browne H."/>
            <person name="Dunn M."/>
            <person name="Hung S."/>
            <person name="Kawahara F."/>
            <person name="Miranda-Saavedra D."/>
            <person name="Mourier T."/>
            <person name="Nagra H."/>
            <person name="Otto T.D."/>
            <person name="Rawlings N."/>
            <person name="Sanchez A."/>
            <person name="Sanders M."/>
            <person name="Subramaniam C."/>
            <person name="Tay Y."/>
            <person name="Dear P."/>
            <person name="Doerig C."/>
            <person name="Gruber A."/>
            <person name="Parkinson J."/>
            <person name="Shirley M."/>
            <person name="Wan K.L."/>
            <person name="Berriman M."/>
            <person name="Tomley F."/>
            <person name="Pain A."/>
        </authorList>
    </citation>
    <scope>NUCLEOTIDE SEQUENCE [LARGE SCALE GENOMIC DNA]</scope>
    <source>
        <strain evidence="4">Houghton</strain>
    </source>
</reference>
<proteinExistence type="predicted"/>
<keyword evidence="2" id="KW-1133">Transmembrane helix</keyword>